<feature type="non-terminal residue" evidence="1">
    <location>
        <position position="1"/>
    </location>
</feature>
<evidence type="ECO:0000313" key="2">
    <source>
        <dbReference type="Proteomes" id="UP001150581"/>
    </source>
</evidence>
<comment type="caution">
    <text evidence="1">The sequence shown here is derived from an EMBL/GenBank/DDBJ whole genome shotgun (WGS) entry which is preliminary data.</text>
</comment>
<dbReference type="Proteomes" id="UP001150581">
    <property type="component" value="Unassembled WGS sequence"/>
</dbReference>
<sequence length="247" mass="26706">KRSMTAVAAAAAASPPIAAAADAGHSSDDSGELWISPKLSRSSTNSQSPPPAQSIPATVTDTAAQTNIAVQPISPAPSALATTPLLHSRRKAHIRRTQQKTASSPPPLSPSRIIAWYIPRILLLFSIGWSWSVGIQLIHAQQRSLLREDSSDSDDLEFPYESLFGWRRGLGPHGLTRDLISRVLAQAPWSNALSGLLTVLVGLMYPFLDRKWLNTPLRRTGWNDVLRCVGGFLGVNYAALKLPFESA</sequence>
<reference evidence="1" key="1">
    <citation type="submission" date="2022-07" db="EMBL/GenBank/DDBJ databases">
        <title>Phylogenomic reconstructions and comparative analyses of Kickxellomycotina fungi.</title>
        <authorList>
            <person name="Reynolds N.K."/>
            <person name="Stajich J.E."/>
            <person name="Barry K."/>
            <person name="Grigoriev I.V."/>
            <person name="Crous P."/>
            <person name="Smith M.E."/>
        </authorList>
    </citation>
    <scope>NUCLEOTIDE SEQUENCE</scope>
    <source>
        <strain evidence="1">Benny 63K</strain>
    </source>
</reference>
<name>A0ACC1I9C7_9FUNG</name>
<keyword evidence="2" id="KW-1185">Reference proteome</keyword>
<feature type="non-terminal residue" evidence="1">
    <location>
        <position position="247"/>
    </location>
</feature>
<evidence type="ECO:0000313" key="1">
    <source>
        <dbReference type="EMBL" id="KAJ1889224.1"/>
    </source>
</evidence>
<protein>
    <submittedName>
        <fullName evidence="1">Uncharacterized protein</fullName>
    </submittedName>
</protein>
<organism evidence="1 2">
    <name type="scientific">Kickxella alabastrina</name>
    <dbReference type="NCBI Taxonomy" id="61397"/>
    <lineage>
        <taxon>Eukaryota</taxon>
        <taxon>Fungi</taxon>
        <taxon>Fungi incertae sedis</taxon>
        <taxon>Zoopagomycota</taxon>
        <taxon>Kickxellomycotina</taxon>
        <taxon>Kickxellomycetes</taxon>
        <taxon>Kickxellales</taxon>
        <taxon>Kickxellaceae</taxon>
        <taxon>Kickxella</taxon>
    </lineage>
</organism>
<accession>A0ACC1I9C7</accession>
<proteinExistence type="predicted"/>
<dbReference type="EMBL" id="JANBPG010001586">
    <property type="protein sequence ID" value="KAJ1889224.1"/>
    <property type="molecule type" value="Genomic_DNA"/>
</dbReference>
<gene>
    <name evidence="1" type="ORF">LPJ66_008150</name>
</gene>